<dbReference type="OrthoDB" id="9978303at2759"/>
<dbReference type="EMBL" id="CAJNOM010001141">
    <property type="protein sequence ID" value="CAF1594613.1"/>
    <property type="molecule type" value="Genomic_DNA"/>
</dbReference>
<dbReference type="AlphaFoldDB" id="A0A815T9H2"/>
<evidence type="ECO:0000313" key="3">
    <source>
        <dbReference type="EMBL" id="CAF1344666.1"/>
    </source>
</evidence>
<proteinExistence type="predicted"/>
<dbReference type="Proteomes" id="UP000663877">
    <property type="component" value="Unassembled WGS sequence"/>
</dbReference>
<dbReference type="EMBL" id="CAJNOI010000783">
    <property type="protein sequence ID" value="CAF1344666.1"/>
    <property type="molecule type" value="Genomic_DNA"/>
</dbReference>
<feature type="region of interest" description="Disordered" evidence="1">
    <location>
        <begin position="1"/>
        <end position="38"/>
    </location>
</feature>
<organism evidence="4 6">
    <name type="scientific">Adineta steineri</name>
    <dbReference type="NCBI Taxonomy" id="433720"/>
    <lineage>
        <taxon>Eukaryota</taxon>
        <taxon>Metazoa</taxon>
        <taxon>Spiralia</taxon>
        <taxon>Gnathifera</taxon>
        <taxon>Rotifera</taxon>
        <taxon>Eurotatoria</taxon>
        <taxon>Bdelloidea</taxon>
        <taxon>Adinetida</taxon>
        <taxon>Adinetidae</taxon>
        <taxon>Adineta</taxon>
    </lineage>
</organism>
<dbReference type="EMBL" id="CAJNOM010000554">
    <property type="protein sequence ID" value="CAF1498142.1"/>
    <property type="molecule type" value="Genomic_DNA"/>
</dbReference>
<evidence type="ECO:0000313" key="6">
    <source>
        <dbReference type="Proteomes" id="UP000663832"/>
    </source>
</evidence>
<sequence length="165" mass="19192">MESPSHFTSEMNQSPPQVTSSNPGYITPPRSNPSLSQHFHQPKLLTSAELKRRFSPIHSSNKKRRHNLIRKYDCIVPYERDLNRPIILQKLYDNKNQLSPTLVDQDDYIIPITYLNSSSISSKLIHPRPSHDCLMSNSCKIEQENFFPISETVMKEKFKILLQKK</sequence>
<evidence type="ECO:0000256" key="1">
    <source>
        <dbReference type="SAM" id="MobiDB-lite"/>
    </source>
</evidence>
<dbReference type="EMBL" id="CAJNOI010000065">
    <property type="protein sequence ID" value="CAF0983697.1"/>
    <property type="molecule type" value="Genomic_DNA"/>
</dbReference>
<keyword evidence="6" id="KW-1185">Reference proteome</keyword>
<evidence type="ECO:0000313" key="5">
    <source>
        <dbReference type="EMBL" id="CAF1594613.1"/>
    </source>
</evidence>
<reference evidence="4" key="1">
    <citation type="submission" date="2021-02" db="EMBL/GenBank/DDBJ databases">
        <authorList>
            <person name="Nowell W R."/>
        </authorList>
    </citation>
    <scope>NUCLEOTIDE SEQUENCE</scope>
</reference>
<dbReference type="Proteomes" id="UP000663832">
    <property type="component" value="Unassembled WGS sequence"/>
</dbReference>
<evidence type="ECO:0000313" key="2">
    <source>
        <dbReference type="EMBL" id="CAF0983697.1"/>
    </source>
</evidence>
<accession>A0A815T9H2</accession>
<comment type="caution">
    <text evidence="4">The sequence shown here is derived from an EMBL/GenBank/DDBJ whole genome shotgun (WGS) entry which is preliminary data.</text>
</comment>
<gene>
    <name evidence="2" type="ORF">BJG266_LOCUS15012</name>
    <name evidence="3" type="ORF">BJG266_LOCUS34612</name>
    <name evidence="4" type="ORF">QVE165_LOCUS43322</name>
    <name evidence="5" type="ORF">QVE165_LOCUS51700</name>
</gene>
<evidence type="ECO:0000313" key="4">
    <source>
        <dbReference type="EMBL" id="CAF1498142.1"/>
    </source>
</evidence>
<name>A0A815T9H2_9BILA</name>
<protein>
    <submittedName>
        <fullName evidence="4">Uncharacterized protein</fullName>
    </submittedName>
</protein>
<feature type="compositionally biased region" description="Polar residues" evidence="1">
    <location>
        <begin position="1"/>
        <end position="24"/>
    </location>
</feature>